<dbReference type="Pfam" id="PF13692">
    <property type="entry name" value="Glyco_trans_1_4"/>
    <property type="match status" value="1"/>
</dbReference>
<dbReference type="GO" id="GO:0016757">
    <property type="term" value="F:glycosyltransferase activity"/>
    <property type="evidence" value="ECO:0007669"/>
    <property type="project" value="TreeGrafter"/>
</dbReference>
<keyword evidence="3" id="KW-1185">Reference proteome</keyword>
<reference evidence="3" key="2">
    <citation type="journal article" date="2020" name="Antonie Van Leeuwenhoek">
        <title>Labilibaculum antarcticum sp. nov., a novel facultative anaerobic, psychrotorelant bacterium isolated from marine sediment of Antarctica.</title>
        <authorList>
            <person name="Watanabe M."/>
            <person name="Kojima H."/>
            <person name="Fukui M."/>
        </authorList>
    </citation>
    <scope>NUCLEOTIDE SEQUENCE [LARGE SCALE GENOMIC DNA]</scope>
    <source>
        <strain evidence="3">SPP2</strain>
    </source>
</reference>
<reference evidence="2 3" key="1">
    <citation type="journal article" date="2018" name="Mar. Genomics">
        <title>Complete genome sequence of Marinifilaceae bacterium strain SPP2, isolated from the Antarctic marine sediment.</title>
        <authorList>
            <person name="Watanabe M."/>
            <person name="Kojima H."/>
            <person name="Fukui M."/>
        </authorList>
    </citation>
    <scope>NUCLEOTIDE SEQUENCE [LARGE SCALE GENOMIC DNA]</scope>
    <source>
        <strain evidence="2 3">SPP2</strain>
    </source>
</reference>
<gene>
    <name evidence="2" type="ORF">ALGA_2127</name>
</gene>
<dbReference type="GO" id="GO:0009103">
    <property type="term" value="P:lipopolysaccharide biosynthetic process"/>
    <property type="evidence" value="ECO:0007669"/>
    <property type="project" value="TreeGrafter"/>
</dbReference>
<dbReference type="PANTHER" id="PTHR46401:SF2">
    <property type="entry name" value="GLYCOSYLTRANSFERASE WBBK-RELATED"/>
    <property type="match status" value="1"/>
</dbReference>
<dbReference type="RefSeq" id="WP_096429319.1">
    <property type="nucleotide sequence ID" value="NZ_AP018042.1"/>
</dbReference>
<evidence type="ECO:0000313" key="3">
    <source>
        <dbReference type="Proteomes" id="UP000218267"/>
    </source>
</evidence>
<proteinExistence type="predicted"/>
<sequence length="399" mass="45464">MGNKKNIVCVSNTTWEGFYTKSTVQLVSLLAKSNNLLFVEYPFTIKDLIFTLLGKGRTPVARMLGLKSRLVKKNSTFNTEVNHLVLPPLLPFAFFKNESLYHFFLNLNSFFYARSIKRALRKLKMTEPIAVNAYNAIYGNSLVGKLGEELNIYYCYDGPDVRRYGDRATLADHSYAQKVDGVITTSDFLAASMKHLNEKIMVVKNGVDFNVFNKSAKTELTNSAKKKVGYIGSLDHRFDLETVEYTIQKLSDFDFEFVGDLMNEKIRDVLCHYPNVSFLPPVKPHEVPDLLKKCDVGLIPYLCTEYTKNIYPLKINEYLSVGVPVVLTSFANLPEFNEIVNFTTNKEAFCEAIQSVIESDNVEKINKRIEFAKENSWESRAIDFEQIIDELVMDSKGSN</sequence>
<evidence type="ECO:0000256" key="1">
    <source>
        <dbReference type="ARBA" id="ARBA00022679"/>
    </source>
</evidence>
<evidence type="ECO:0008006" key="4">
    <source>
        <dbReference type="Google" id="ProtNLM"/>
    </source>
</evidence>
<dbReference type="KEGG" id="mbas:ALGA_2127"/>
<evidence type="ECO:0000313" key="2">
    <source>
        <dbReference type="EMBL" id="BAX80468.1"/>
    </source>
</evidence>
<dbReference type="SUPFAM" id="SSF53756">
    <property type="entry name" value="UDP-Glycosyltransferase/glycogen phosphorylase"/>
    <property type="match status" value="1"/>
</dbReference>
<protein>
    <recommendedName>
        <fullName evidence="4">Glycosyl transferase family 1</fullName>
    </recommendedName>
</protein>
<dbReference type="OrthoDB" id="9816564at2"/>
<dbReference type="PANTHER" id="PTHR46401">
    <property type="entry name" value="GLYCOSYLTRANSFERASE WBBK-RELATED"/>
    <property type="match status" value="1"/>
</dbReference>
<accession>A0A1Y1CJA2</accession>
<organism evidence="2 3">
    <name type="scientific">Labilibaculum antarcticum</name>
    <dbReference type="NCBI Taxonomy" id="1717717"/>
    <lineage>
        <taxon>Bacteria</taxon>
        <taxon>Pseudomonadati</taxon>
        <taxon>Bacteroidota</taxon>
        <taxon>Bacteroidia</taxon>
        <taxon>Marinilabiliales</taxon>
        <taxon>Marinifilaceae</taxon>
        <taxon>Labilibaculum</taxon>
    </lineage>
</organism>
<dbReference type="Proteomes" id="UP000218267">
    <property type="component" value="Chromosome"/>
</dbReference>
<name>A0A1Y1CJA2_9BACT</name>
<keyword evidence="1" id="KW-0808">Transferase</keyword>
<dbReference type="AlphaFoldDB" id="A0A1Y1CJA2"/>
<dbReference type="Gene3D" id="3.40.50.2000">
    <property type="entry name" value="Glycogen Phosphorylase B"/>
    <property type="match status" value="1"/>
</dbReference>
<dbReference type="EMBL" id="AP018042">
    <property type="protein sequence ID" value="BAX80468.1"/>
    <property type="molecule type" value="Genomic_DNA"/>
</dbReference>